<dbReference type="RefSeq" id="XP_039140286.1">
    <property type="nucleotide sequence ID" value="XM_039284352.1"/>
</dbReference>
<dbReference type="Pfam" id="PF13833">
    <property type="entry name" value="EF-hand_8"/>
    <property type="match status" value="1"/>
</dbReference>
<dbReference type="PANTHER" id="PTHR23050">
    <property type="entry name" value="CALCIUM BINDING PROTEIN"/>
    <property type="match status" value="1"/>
</dbReference>
<evidence type="ECO:0000256" key="2">
    <source>
        <dbReference type="ARBA" id="ARBA00022837"/>
    </source>
</evidence>
<evidence type="ECO:0000256" key="1">
    <source>
        <dbReference type="ARBA" id="ARBA00022737"/>
    </source>
</evidence>
<dbReference type="AlphaFoldDB" id="A0AB40CKA0"/>
<dbReference type="InterPro" id="IPR002048">
    <property type="entry name" value="EF_hand_dom"/>
</dbReference>
<dbReference type="Pfam" id="PF13499">
    <property type="entry name" value="EF-hand_7"/>
    <property type="match status" value="1"/>
</dbReference>
<feature type="domain" description="EF-hand" evidence="3">
    <location>
        <begin position="162"/>
        <end position="194"/>
    </location>
</feature>
<name>A0AB40CKA0_DIOCR</name>
<keyword evidence="1" id="KW-0677">Repeat</keyword>
<dbReference type="GO" id="GO:0005509">
    <property type="term" value="F:calcium ion binding"/>
    <property type="evidence" value="ECO:0007669"/>
    <property type="project" value="InterPro"/>
</dbReference>
<gene>
    <name evidence="5" type="primary">LOC120277488</name>
</gene>
<keyword evidence="4" id="KW-1185">Reference proteome</keyword>
<evidence type="ECO:0000313" key="5">
    <source>
        <dbReference type="RefSeq" id="XP_039140286.1"/>
    </source>
</evidence>
<dbReference type="PROSITE" id="PS50222">
    <property type="entry name" value="EF_HAND_2"/>
    <property type="match status" value="3"/>
</dbReference>
<evidence type="ECO:0000313" key="4">
    <source>
        <dbReference type="Proteomes" id="UP001515500"/>
    </source>
</evidence>
<dbReference type="InterPro" id="IPR050145">
    <property type="entry name" value="Centrin_CML-like"/>
</dbReference>
<dbReference type="InterPro" id="IPR018247">
    <property type="entry name" value="EF_Hand_1_Ca_BS"/>
</dbReference>
<feature type="domain" description="EF-hand" evidence="3">
    <location>
        <begin position="79"/>
        <end position="114"/>
    </location>
</feature>
<dbReference type="InterPro" id="IPR011992">
    <property type="entry name" value="EF-hand-dom_pair"/>
</dbReference>
<feature type="domain" description="EF-hand" evidence="3">
    <location>
        <begin position="43"/>
        <end position="78"/>
    </location>
</feature>
<accession>A0AB40CKA0</accession>
<dbReference type="PROSITE" id="PS00018">
    <property type="entry name" value="EF_HAND_1"/>
    <property type="match status" value="2"/>
</dbReference>
<dbReference type="CDD" id="cd00051">
    <property type="entry name" value="EFh"/>
    <property type="match status" value="2"/>
</dbReference>
<keyword evidence="2" id="KW-0106">Calcium</keyword>
<sequence length="194" mass="21825">MLALANIVLMKPSKWLYKKSMKLTRGQACKSIQPNKWKEHKRNKVEQLQQVFQYLDNDKDGKISAEEIQRFFAGVGEEVPVKVAKAAIDGLDSGGDGKLEFEDFVALMEMKRNGSSDGDGDGDDDEVLKMAFEVFEGRGEGIRGRITAEGLQKVLRRVGEEKSLRECKAMITAYDLDGNGEIDFHEFHCMMTLL</sequence>
<dbReference type="SMART" id="SM00054">
    <property type="entry name" value="EFh"/>
    <property type="match status" value="3"/>
</dbReference>
<proteinExistence type="predicted"/>
<organism evidence="4 5">
    <name type="scientific">Dioscorea cayennensis subsp. rotundata</name>
    <name type="common">White Guinea yam</name>
    <name type="synonym">Dioscorea rotundata</name>
    <dbReference type="NCBI Taxonomy" id="55577"/>
    <lineage>
        <taxon>Eukaryota</taxon>
        <taxon>Viridiplantae</taxon>
        <taxon>Streptophyta</taxon>
        <taxon>Embryophyta</taxon>
        <taxon>Tracheophyta</taxon>
        <taxon>Spermatophyta</taxon>
        <taxon>Magnoliopsida</taxon>
        <taxon>Liliopsida</taxon>
        <taxon>Dioscoreales</taxon>
        <taxon>Dioscoreaceae</taxon>
        <taxon>Dioscorea</taxon>
    </lineage>
</organism>
<reference evidence="5" key="1">
    <citation type="submission" date="2025-08" db="UniProtKB">
        <authorList>
            <consortium name="RefSeq"/>
        </authorList>
    </citation>
    <scope>IDENTIFICATION</scope>
</reference>
<protein>
    <submittedName>
        <fullName evidence="5">Probable calcium-binding protein CML41</fullName>
    </submittedName>
</protein>
<dbReference type="SUPFAM" id="SSF47473">
    <property type="entry name" value="EF-hand"/>
    <property type="match status" value="1"/>
</dbReference>
<dbReference type="Proteomes" id="UP001515500">
    <property type="component" value="Chromosome 15"/>
</dbReference>
<dbReference type="Gene3D" id="1.10.238.10">
    <property type="entry name" value="EF-hand"/>
    <property type="match status" value="2"/>
</dbReference>
<dbReference type="GeneID" id="120277488"/>
<evidence type="ECO:0000259" key="3">
    <source>
        <dbReference type="PROSITE" id="PS50222"/>
    </source>
</evidence>